<organism evidence="2 3">
    <name type="scientific">Streptomyces puniciscabiei</name>
    <dbReference type="NCBI Taxonomy" id="164348"/>
    <lineage>
        <taxon>Bacteria</taxon>
        <taxon>Bacillati</taxon>
        <taxon>Actinomycetota</taxon>
        <taxon>Actinomycetes</taxon>
        <taxon>Kitasatosporales</taxon>
        <taxon>Streptomycetaceae</taxon>
        <taxon>Streptomyces</taxon>
    </lineage>
</organism>
<sequence length="83" mass="8126">MAEPGFDPVVTGGHLPAVDGGVTAELQVLLAAVARATGRIGLVAGIPGAALYDPVVPGRRATPPAPPLCPGPRPCRAPAGGSR</sequence>
<keyword evidence="3" id="KW-1185">Reference proteome</keyword>
<gene>
    <name evidence="2" type="ORF">FB563_0713</name>
</gene>
<dbReference type="SUPFAM" id="SSF51679">
    <property type="entry name" value="Bacterial luciferase-like"/>
    <property type="match status" value="1"/>
</dbReference>
<proteinExistence type="predicted"/>
<comment type="caution">
    <text evidence="2">The sequence shown here is derived from an EMBL/GenBank/DDBJ whole genome shotgun (WGS) entry which is preliminary data.</text>
</comment>
<dbReference type="InterPro" id="IPR036661">
    <property type="entry name" value="Luciferase-like_sf"/>
</dbReference>
<feature type="region of interest" description="Disordered" evidence="1">
    <location>
        <begin position="60"/>
        <end position="83"/>
    </location>
</feature>
<dbReference type="AlphaFoldDB" id="A0A542U9M6"/>
<protein>
    <submittedName>
        <fullName evidence="2">Uncharacterized protein</fullName>
    </submittedName>
</protein>
<evidence type="ECO:0000313" key="3">
    <source>
        <dbReference type="Proteomes" id="UP000318103"/>
    </source>
</evidence>
<evidence type="ECO:0000256" key="1">
    <source>
        <dbReference type="SAM" id="MobiDB-lite"/>
    </source>
</evidence>
<name>A0A542U9M6_9ACTN</name>
<dbReference type="EMBL" id="VFNX01000001">
    <property type="protein sequence ID" value="TQK95794.1"/>
    <property type="molecule type" value="Genomic_DNA"/>
</dbReference>
<reference evidence="2 3" key="1">
    <citation type="submission" date="2019-06" db="EMBL/GenBank/DDBJ databases">
        <title>Sequencing the genomes of 1000 actinobacteria strains.</title>
        <authorList>
            <person name="Klenk H.-P."/>
        </authorList>
    </citation>
    <scope>NUCLEOTIDE SEQUENCE [LARGE SCALE GENOMIC DNA]</scope>
    <source>
        <strain evidence="2 3">DSM 41929</strain>
    </source>
</reference>
<dbReference type="Proteomes" id="UP000318103">
    <property type="component" value="Unassembled WGS sequence"/>
</dbReference>
<accession>A0A542U9M6</accession>
<feature type="compositionally biased region" description="Pro residues" evidence="1">
    <location>
        <begin position="63"/>
        <end position="75"/>
    </location>
</feature>
<dbReference type="GO" id="GO:0016705">
    <property type="term" value="F:oxidoreductase activity, acting on paired donors, with incorporation or reduction of molecular oxygen"/>
    <property type="evidence" value="ECO:0007669"/>
    <property type="project" value="InterPro"/>
</dbReference>
<evidence type="ECO:0000313" key="2">
    <source>
        <dbReference type="EMBL" id="TQK95794.1"/>
    </source>
</evidence>